<dbReference type="PANTHER" id="PTHR48475:SF1">
    <property type="entry name" value="RNASE H TYPE-1 DOMAIN-CONTAINING PROTEIN"/>
    <property type="match status" value="1"/>
</dbReference>
<comment type="caution">
    <text evidence="2">The sequence shown here is derived from an EMBL/GenBank/DDBJ whole genome shotgun (WGS) entry which is preliminary data.</text>
</comment>
<dbReference type="Gene3D" id="3.30.420.10">
    <property type="entry name" value="Ribonuclease H-like superfamily/Ribonuclease H"/>
    <property type="match status" value="2"/>
</dbReference>
<evidence type="ECO:0000313" key="3">
    <source>
        <dbReference type="Proteomes" id="UP000825729"/>
    </source>
</evidence>
<dbReference type="InterPro" id="IPR012337">
    <property type="entry name" value="RNaseH-like_sf"/>
</dbReference>
<dbReference type="EMBL" id="JAINDJ010000002">
    <property type="protein sequence ID" value="KAG9457858.1"/>
    <property type="molecule type" value="Genomic_DNA"/>
</dbReference>
<name>A0AAV7FA94_ARIFI</name>
<dbReference type="CDD" id="cd09279">
    <property type="entry name" value="RNase_HI_like"/>
    <property type="match status" value="1"/>
</dbReference>
<dbReference type="InterPro" id="IPR036397">
    <property type="entry name" value="RNaseH_sf"/>
</dbReference>
<accession>A0AAV7FA94</accession>
<dbReference type="Gene3D" id="3.10.10.10">
    <property type="entry name" value="HIV Type 1 Reverse Transcriptase, subunit A, domain 1"/>
    <property type="match status" value="1"/>
</dbReference>
<dbReference type="AlphaFoldDB" id="A0AAV7FA94"/>
<organism evidence="2 3">
    <name type="scientific">Aristolochia fimbriata</name>
    <name type="common">White veined hardy Dutchman's pipe vine</name>
    <dbReference type="NCBI Taxonomy" id="158543"/>
    <lineage>
        <taxon>Eukaryota</taxon>
        <taxon>Viridiplantae</taxon>
        <taxon>Streptophyta</taxon>
        <taxon>Embryophyta</taxon>
        <taxon>Tracheophyta</taxon>
        <taxon>Spermatophyta</taxon>
        <taxon>Magnoliopsida</taxon>
        <taxon>Magnoliidae</taxon>
        <taxon>Piperales</taxon>
        <taxon>Aristolochiaceae</taxon>
        <taxon>Aristolochia</taxon>
    </lineage>
</organism>
<reference evidence="2 3" key="1">
    <citation type="submission" date="2021-07" db="EMBL/GenBank/DDBJ databases">
        <title>The Aristolochia fimbriata genome: insights into angiosperm evolution, floral development and chemical biosynthesis.</title>
        <authorList>
            <person name="Jiao Y."/>
        </authorList>
    </citation>
    <scope>NUCLEOTIDE SEQUENCE [LARGE SCALE GENOMIC DNA]</scope>
    <source>
        <strain evidence="2">IBCAS-2021</strain>
        <tissue evidence="2">Leaf</tissue>
    </source>
</reference>
<dbReference type="InterPro" id="IPR002156">
    <property type="entry name" value="RNaseH_domain"/>
</dbReference>
<sequence>MSSLHPKVVAHKLAVHPSVRLVKQTQRRFRPELISEIEKEVDKLIAANFIWEACPKVDFPLLIIELMVDATTGHKVLSFIDGSSSYNQIHMNMKDEELTAFRMPKGIFCYKVHQRSSLDKLPSRSPCTRRMELPEEFPDEEIFLVEILLPWKMYFDGAAKRNGVGARILFVLPKDDLLSYSFVLSQNCSNNVAEYQTLLLGLGMAVEMEIPQLKVYGDSVLMIKQITREFEVKKSELVPFWKHVGNLLAKIPEASLHYILHTWNGPADALAKIITSLAHVDNRPSQVPICERWVVPLVPLPIEEEAEGVMEEREESLPISICENEATDWFAPPMLAQRRRTTSAKRDACGYLWCGSSQIEATHATSGAGPLDGCVLADRSMGMDIIGPITPKSNYRQYILAATDYFSKWAEDTTFREVKAITVADFIRTIYLPVWRPSVHHDEQRDAFPKLSHGLVLRKVSQTTKDVLNLQPSGKRTCKGIQQNTLQILKKTVDNHKHNWDEKLGEALWAYRTTLRTPTQSTLIGVRHRSSPAVRSSASLTLCRHERRSYRGDATRRTRVTR</sequence>
<dbReference type="SUPFAM" id="SSF53098">
    <property type="entry name" value="Ribonuclease H-like"/>
    <property type="match status" value="1"/>
</dbReference>
<evidence type="ECO:0000313" key="2">
    <source>
        <dbReference type="EMBL" id="KAG9457858.1"/>
    </source>
</evidence>
<protein>
    <recommendedName>
        <fullName evidence="1">RNase H type-1 domain-containing protein</fullName>
    </recommendedName>
</protein>
<dbReference type="PANTHER" id="PTHR48475">
    <property type="entry name" value="RIBONUCLEASE H"/>
    <property type="match status" value="1"/>
</dbReference>
<dbReference type="GO" id="GO:0003676">
    <property type="term" value="F:nucleic acid binding"/>
    <property type="evidence" value="ECO:0007669"/>
    <property type="project" value="InterPro"/>
</dbReference>
<keyword evidence="3" id="KW-1185">Reference proteome</keyword>
<gene>
    <name evidence="2" type="ORF">H6P81_002366</name>
</gene>
<dbReference type="Pfam" id="PF13456">
    <property type="entry name" value="RVT_3"/>
    <property type="match status" value="1"/>
</dbReference>
<evidence type="ECO:0000259" key="1">
    <source>
        <dbReference type="Pfam" id="PF13456"/>
    </source>
</evidence>
<proteinExistence type="predicted"/>
<feature type="domain" description="RNase H type-1" evidence="1">
    <location>
        <begin position="155"/>
        <end position="272"/>
    </location>
</feature>
<dbReference type="GO" id="GO:0004523">
    <property type="term" value="F:RNA-DNA hybrid ribonuclease activity"/>
    <property type="evidence" value="ECO:0007669"/>
    <property type="project" value="InterPro"/>
</dbReference>
<dbReference type="InterPro" id="IPR043502">
    <property type="entry name" value="DNA/RNA_pol_sf"/>
</dbReference>
<dbReference type="SUPFAM" id="SSF56672">
    <property type="entry name" value="DNA/RNA polymerases"/>
    <property type="match status" value="1"/>
</dbReference>
<dbReference type="Proteomes" id="UP000825729">
    <property type="component" value="Unassembled WGS sequence"/>
</dbReference>